<dbReference type="Proteomes" id="UP001312908">
    <property type="component" value="Unassembled WGS sequence"/>
</dbReference>
<reference evidence="6 7" key="1">
    <citation type="submission" date="2023-10" db="EMBL/GenBank/DDBJ databases">
        <title>Sorlinia euscelidii gen. nov., sp. nov., an acetic acid bacteria isolated from the gut of Euscelidius variegatus emitter.</title>
        <authorList>
            <person name="Michoud G."/>
            <person name="Marasco R."/>
            <person name="Seferji K."/>
            <person name="Gonella E."/>
            <person name="Garuglieri E."/>
            <person name="Alma A."/>
            <person name="Mapelli F."/>
            <person name="Borin S."/>
            <person name="Daffonchio D."/>
            <person name="Crotti E."/>
        </authorList>
    </citation>
    <scope>NUCLEOTIDE SEQUENCE [LARGE SCALE GENOMIC DNA]</scope>
    <source>
        <strain evidence="6 7">EV16P</strain>
    </source>
</reference>
<dbReference type="RefSeq" id="WP_319807488.1">
    <property type="nucleotide sequence ID" value="NZ_JAWJZY010000003.1"/>
</dbReference>
<dbReference type="Gene3D" id="2.20.28.120">
    <property type="entry name" value="Ribosomal protein L33"/>
    <property type="match status" value="1"/>
</dbReference>
<proteinExistence type="inferred from homology"/>
<dbReference type="PANTHER" id="PTHR15238:SF1">
    <property type="entry name" value="LARGE RIBOSOMAL SUBUNIT PROTEIN BL33M"/>
    <property type="match status" value="1"/>
</dbReference>
<keyword evidence="2 5" id="KW-0689">Ribosomal protein</keyword>
<evidence type="ECO:0000313" key="7">
    <source>
        <dbReference type="Proteomes" id="UP001312908"/>
    </source>
</evidence>
<dbReference type="GO" id="GO:0005840">
    <property type="term" value="C:ribosome"/>
    <property type="evidence" value="ECO:0007669"/>
    <property type="project" value="UniProtKB-KW"/>
</dbReference>
<accession>A0ABU7U4Z0</accession>
<dbReference type="Pfam" id="PF00471">
    <property type="entry name" value="Ribosomal_L33"/>
    <property type="match status" value="1"/>
</dbReference>
<dbReference type="InterPro" id="IPR011332">
    <property type="entry name" value="Ribosomal_zn-bd"/>
</dbReference>
<evidence type="ECO:0000256" key="3">
    <source>
        <dbReference type="ARBA" id="ARBA00023274"/>
    </source>
</evidence>
<comment type="similarity">
    <text evidence="1 5">Belongs to the bacterial ribosomal protein bL33 family.</text>
</comment>
<dbReference type="HAMAP" id="MF_00294">
    <property type="entry name" value="Ribosomal_bL33"/>
    <property type="match status" value="1"/>
</dbReference>
<keyword evidence="7" id="KW-1185">Reference proteome</keyword>
<evidence type="ECO:0000256" key="1">
    <source>
        <dbReference type="ARBA" id="ARBA00007596"/>
    </source>
</evidence>
<sequence length="55" mass="6344">MAKTNVIQIRLVSTADTGYFYVTKKNARSAVGKMEVRKYDPVVRKHVTFREAKIK</sequence>
<dbReference type="EMBL" id="JAWJZY010000003">
    <property type="protein sequence ID" value="MEE8658962.1"/>
    <property type="molecule type" value="Genomic_DNA"/>
</dbReference>
<gene>
    <name evidence="5 6" type="primary">rpmG</name>
    <name evidence="6" type="ORF">DOFOFD_08055</name>
</gene>
<dbReference type="NCBIfam" id="TIGR01023">
    <property type="entry name" value="rpmG_bact"/>
    <property type="match status" value="1"/>
</dbReference>
<protein>
    <recommendedName>
        <fullName evidence="4 5">Large ribosomal subunit protein bL33</fullName>
    </recommendedName>
</protein>
<evidence type="ECO:0000256" key="2">
    <source>
        <dbReference type="ARBA" id="ARBA00022980"/>
    </source>
</evidence>
<comment type="caution">
    <text evidence="6">The sequence shown here is derived from an EMBL/GenBank/DDBJ whole genome shotgun (WGS) entry which is preliminary data.</text>
</comment>
<dbReference type="PANTHER" id="PTHR15238">
    <property type="entry name" value="54S RIBOSOMAL PROTEIN L39, MITOCHONDRIAL"/>
    <property type="match status" value="1"/>
</dbReference>
<evidence type="ECO:0000256" key="5">
    <source>
        <dbReference type="HAMAP-Rule" id="MF_00294"/>
    </source>
</evidence>
<evidence type="ECO:0000313" key="6">
    <source>
        <dbReference type="EMBL" id="MEE8658962.1"/>
    </source>
</evidence>
<dbReference type="InterPro" id="IPR001705">
    <property type="entry name" value="Ribosomal_bL33"/>
</dbReference>
<evidence type="ECO:0000256" key="4">
    <source>
        <dbReference type="ARBA" id="ARBA00035176"/>
    </source>
</evidence>
<dbReference type="SUPFAM" id="SSF57829">
    <property type="entry name" value="Zn-binding ribosomal proteins"/>
    <property type="match status" value="1"/>
</dbReference>
<keyword evidence="3 5" id="KW-0687">Ribonucleoprotein</keyword>
<name>A0ABU7U4Z0_9PROT</name>
<organism evidence="6 7">
    <name type="scientific">Sorlinia euscelidii</name>
    <dbReference type="NCBI Taxonomy" id="3081148"/>
    <lineage>
        <taxon>Bacteria</taxon>
        <taxon>Pseudomonadati</taxon>
        <taxon>Pseudomonadota</taxon>
        <taxon>Alphaproteobacteria</taxon>
        <taxon>Acetobacterales</taxon>
        <taxon>Acetobacteraceae</taxon>
        <taxon>Sorlinia</taxon>
    </lineage>
</organism>
<dbReference type="InterPro" id="IPR038584">
    <property type="entry name" value="Ribosomal_bL33_sf"/>
</dbReference>
<dbReference type="NCBIfam" id="NF001860">
    <property type="entry name" value="PRK00595.1"/>
    <property type="match status" value="1"/>
</dbReference>